<dbReference type="GO" id="GO:0080120">
    <property type="term" value="P:CAAX-box protein maturation"/>
    <property type="evidence" value="ECO:0007669"/>
    <property type="project" value="UniProtKB-ARBA"/>
</dbReference>
<keyword evidence="4" id="KW-1185">Reference proteome</keyword>
<feature type="transmembrane region" description="Helical" evidence="1">
    <location>
        <begin position="168"/>
        <end position="186"/>
    </location>
</feature>
<dbReference type="EMBL" id="RBAH01000014">
    <property type="protein sequence ID" value="RKN80682.1"/>
    <property type="molecule type" value="Genomic_DNA"/>
</dbReference>
<name>A0A3B0C4W5_9BACL</name>
<keyword evidence="3" id="KW-0378">Hydrolase</keyword>
<keyword evidence="3" id="KW-0482">Metalloprotease</keyword>
<keyword evidence="1" id="KW-0472">Membrane</keyword>
<dbReference type="GO" id="GO:0006508">
    <property type="term" value="P:proteolysis"/>
    <property type="evidence" value="ECO:0007669"/>
    <property type="project" value="UniProtKB-KW"/>
</dbReference>
<feature type="transmembrane region" description="Helical" evidence="1">
    <location>
        <begin position="280"/>
        <end position="301"/>
    </location>
</feature>
<reference evidence="3 4" key="1">
    <citation type="journal article" date="2007" name="Int. J. Syst. Evol. Microbiol.">
        <title>Paenibacillus ginsengarvi sp. nov., isolated from soil from ginseng cultivation.</title>
        <authorList>
            <person name="Yoon M.H."/>
            <person name="Ten L.N."/>
            <person name="Im W.T."/>
        </authorList>
    </citation>
    <scope>NUCLEOTIDE SEQUENCE [LARGE SCALE GENOMIC DNA]</scope>
    <source>
        <strain evidence="3 4">KCTC 13059</strain>
    </source>
</reference>
<proteinExistence type="predicted"/>
<feature type="transmembrane region" description="Helical" evidence="1">
    <location>
        <begin position="206"/>
        <end position="238"/>
    </location>
</feature>
<comment type="caution">
    <text evidence="3">The sequence shown here is derived from an EMBL/GenBank/DDBJ whole genome shotgun (WGS) entry which is preliminary data.</text>
</comment>
<accession>A0A3B0C4W5</accession>
<evidence type="ECO:0000313" key="3">
    <source>
        <dbReference type="EMBL" id="RKN80682.1"/>
    </source>
</evidence>
<dbReference type="AlphaFoldDB" id="A0A3B0C4W5"/>
<evidence type="ECO:0000313" key="4">
    <source>
        <dbReference type="Proteomes" id="UP000282311"/>
    </source>
</evidence>
<keyword evidence="3" id="KW-0645">Protease</keyword>
<feature type="transmembrane region" description="Helical" evidence="1">
    <location>
        <begin position="77"/>
        <end position="98"/>
    </location>
</feature>
<protein>
    <submittedName>
        <fullName evidence="3">CPBP family intramembrane metalloprotease</fullName>
    </submittedName>
</protein>
<feature type="transmembrane region" description="Helical" evidence="1">
    <location>
        <begin position="37"/>
        <end position="56"/>
    </location>
</feature>
<dbReference type="GO" id="GO:0008237">
    <property type="term" value="F:metallopeptidase activity"/>
    <property type="evidence" value="ECO:0007669"/>
    <property type="project" value="UniProtKB-KW"/>
</dbReference>
<dbReference type="Proteomes" id="UP000282311">
    <property type="component" value="Unassembled WGS sequence"/>
</dbReference>
<dbReference type="InterPro" id="IPR003675">
    <property type="entry name" value="Rce1/LyrA-like_dom"/>
</dbReference>
<dbReference type="Pfam" id="PF02517">
    <property type="entry name" value="Rce1-like"/>
    <property type="match status" value="1"/>
</dbReference>
<sequence length="328" mass="35624">MISMLYNRYKSWIWLLLALLFATGAYSKGSRGLEGEMLLNAGLGAACLLVWGFLLIRKPKIREGTDALIQSSSPLPAWRLVALFTLAGAFAATAMIPYQLQTGLLETAVKTSPLPPAALAGITVLQTAIFCFVASFIGVKLAPKAGLGAPLLAAWLNREQPPKLSGRWIAAAAIGSAIGTLLIFALESFIFQPRMEPAGVSPSASIWSAALIVFYGGIVEEVLLRLFLMTLIVWLLSIPLRRRRRPIPPFLYWGAIVLAAVLFGLGHLPATNVMFGSLNALLVIRALVLNGLLGIWFGYLYWKKGLEYAIIAHLLADVFLHVVPQLFI</sequence>
<organism evidence="3 4">
    <name type="scientific">Paenibacillus ginsengarvi</name>
    <dbReference type="NCBI Taxonomy" id="400777"/>
    <lineage>
        <taxon>Bacteria</taxon>
        <taxon>Bacillati</taxon>
        <taxon>Bacillota</taxon>
        <taxon>Bacilli</taxon>
        <taxon>Bacillales</taxon>
        <taxon>Paenibacillaceae</taxon>
        <taxon>Paenibacillus</taxon>
    </lineage>
</organism>
<keyword evidence="1" id="KW-0812">Transmembrane</keyword>
<keyword evidence="1" id="KW-1133">Transmembrane helix</keyword>
<evidence type="ECO:0000256" key="1">
    <source>
        <dbReference type="SAM" id="Phobius"/>
    </source>
</evidence>
<feature type="transmembrane region" description="Helical" evidence="1">
    <location>
        <begin position="250"/>
        <end position="268"/>
    </location>
</feature>
<dbReference type="RefSeq" id="WP_120748937.1">
    <property type="nucleotide sequence ID" value="NZ_RBAH01000014.1"/>
</dbReference>
<dbReference type="OrthoDB" id="378663at2"/>
<feature type="transmembrane region" description="Helical" evidence="1">
    <location>
        <begin position="118"/>
        <end position="139"/>
    </location>
</feature>
<feature type="domain" description="CAAX prenyl protease 2/Lysostaphin resistance protein A-like" evidence="2">
    <location>
        <begin position="204"/>
        <end position="318"/>
    </location>
</feature>
<dbReference type="GO" id="GO:0004175">
    <property type="term" value="F:endopeptidase activity"/>
    <property type="evidence" value="ECO:0007669"/>
    <property type="project" value="UniProtKB-ARBA"/>
</dbReference>
<gene>
    <name evidence="3" type="ORF">D7M11_19580</name>
</gene>
<evidence type="ECO:0000259" key="2">
    <source>
        <dbReference type="Pfam" id="PF02517"/>
    </source>
</evidence>